<dbReference type="AlphaFoldDB" id="A0A7C4YS53"/>
<feature type="chain" id="PRO_5028159216" description="Exo-alpha-sialidase" evidence="1">
    <location>
        <begin position="22"/>
        <end position="377"/>
    </location>
</feature>
<evidence type="ECO:0000256" key="1">
    <source>
        <dbReference type="SAM" id="SignalP"/>
    </source>
</evidence>
<dbReference type="SUPFAM" id="SSF75005">
    <property type="entry name" value="Arabinanase/levansucrase/invertase"/>
    <property type="match status" value="1"/>
</dbReference>
<dbReference type="Gene3D" id="2.115.10.20">
    <property type="entry name" value="Glycosyl hydrolase domain, family 43"/>
    <property type="match status" value="1"/>
</dbReference>
<proteinExistence type="predicted"/>
<dbReference type="InterPro" id="IPR023296">
    <property type="entry name" value="Glyco_hydro_beta-prop_sf"/>
</dbReference>
<reference evidence="2" key="1">
    <citation type="journal article" date="2020" name="mSystems">
        <title>Genome- and Community-Level Interaction Insights into Carbon Utilization and Element Cycling Functions of Hydrothermarchaeota in Hydrothermal Sediment.</title>
        <authorList>
            <person name="Zhou Z."/>
            <person name="Liu Y."/>
            <person name="Xu W."/>
            <person name="Pan J."/>
            <person name="Luo Z.H."/>
            <person name="Li M."/>
        </authorList>
    </citation>
    <scope>NUCLEOTIDE SEQUENCE [LARGE SCALE GENOMIC DNA]</scope>
    <source>
        <strain evidence="2">SpSt-780</strain>
    </source>
</reference>
<sequence length="377" mass="44092">MKIIFIIPLFLLSLSCTKVFPEPYDPFEDPRNISRNIGCSVGSGIALDPTRDLSYVIWLDMEERADWEFKLFYRERRNGIWSKIDTLFHKTDSVWYDASEIVCDSKGILHLVYTEEEKILYRMRINDEWTEPETLSNPNEIALIPQLCIDKNDNLYLIFEESPKGATFRKREGGVWSEKSYPPQRGDFDMFVEDNGNIHLAMDTDDQITYVFSRDGVNWKDEIILLNDTIYYNLCSTVGVCFGKVYVVWVRSYGGFIRGLYMRVKDTLTGKWSDIERLGIAGGTGRAPYLPKFVKGDDGYLYLGWIERVGANDEVLISRMVNDRVWDKVVNISNTPMHSKFYSFIVKDGIIHIAWWEGIDDSRWKDEWDIFYDEIQY</sequence>
<feature type="signal peptide" evidence="1">
    <location>
        <begin position="1"/>
        <end position="21"/>
    </location>
</feature>
<protein>
    <recommendedName>
        <fullName evidence="3">Exo-alpha-sialidase</fullName>
    </recommendedName>
</protein>
<accession>A0A7C4YS53</accession>
<gene>
    <name evidence="2" type="ORF">ENV67_05760</name>
</gene>
<evidence type="ECO:0008006" key="3">
    <source>
        <dbReference type="Google" id="ProtNLM"/>
    </source>
</evidence>
<evidence type="ECO:0000313" key="2">
    <source>
        <dbReference type="EMBL" id="HGW92028.1"/>
    </source>
</evidence>
<organism evidence="2">
    <name type="scientific">candidate division WOR-3 bacterium</name>
    <dbReference type="NCBI Taxonomy" id="2052148"/>
    <lineage>
        <taxon>Bacteria</taxon>
        <taxon>Bacteria division WOR-3</taxon>
    </lineage>
</organism>
<dbReference type="EMBL" id="DTHG01000074">
    <property type="protein sequence ID" value="HGW92028.1"/>
    <property type="molecule type" value="Genomic_DNA"/>
</dbReference>
<dbReference type="PROSITE" id="PS51257">
    <property type="entry name" value="PROKAR_LIPOPROTEIN"/>
    <property type="match status" value="1"/>
</dbReference>
<name>A0A7C4YS53_UNCW3</name>
<comment type="caution">
    <text evidence="2">The sequence shown here is derived from an EMBL/GenBank/DDBJ whole genome shotgun (WGS) entry which is preliminary data.</text>
</comment>
<keyword evidence="1" id="KW-0732">Signal</keyword>